<comment type="caution">
    <text evidence="7">The sequence shown here is derived from an EMBL/GenBank/DDBJ whole genome shotgun (WGS) entry which is preliminary data.</text>
</comment>
<feature type="region of interest" description="Disordered" evidence="5">
    <location>
        <begin position="343"/>
        <end position="369"/>
    </location>
</feature>
<keyword evidence="8" id="KW-1185">Reference proteome</keyword>
<dbReference type="SMART" id="SM00354">
    <property type="entry name" value="HTH_LACI"/>
    <property type="match status" value="1"/>
</dbReference>
<dbReference type="Pfam" id="PF00532">
    <property type="entry name" value="Peripla_BP_1"/>
    <property type="match status" value="1"/>
</dbReference>
<evidence type="ECO:0000256" key="4">
    <source>
        <dbReference type="ARBA" id="ARBA00023163"/>
    </source>
</evidence>
<dbReference type="Gene3D" id="3.40.50.2300">
    <property type="match status" value="2"/>
</dbReference>
<dbReference type="PANTHER" id="PTHR30146:SF148">
    <property type="entry name" value="HTH-TYPE TRANSCRIPTIONAL REPRESSOR PURR-RELATED"/>
    <property type="match status" value="1"/>
</dbReference>
<reference evidence="7 8" key="1">
    <citation type="submission" date="2021-03" db="EMBL/GenBank/DDBJ databases">
        <title>Genomic Encyclopedia of Type Strains, Phase IV (KMG-IV): sequencing the most valuable type-strain genomes for metagenomic binning, comparative biology and taxonomic classification.</title>
        <authorList>
            <person name="Goeker M."/>
        </authorList>
    </citation>
    <scope>NUCLEOTIDE SEQUENCE [LARGE SCALE GENOMIC DNA]</scope>
    <source>
        <strain evidence="7 8">DSM 26427</strain>
    </source>
</reference>
<keyword evidence="4" id="KW-0804">Transcription</keyword>
<dbReference type="CDD" id="cd01392">
    <property type="entry name" value="HTH_LacI"/>
    <property type="match status" value="1"/>
</dbReference>
<evidence type="ECO:0000256" key="1">
    <source>
        <dbReference type="ARBA" id="ARBA00022491"/>
    </source>
</evidence>
<protein>
    <submittedName>
        <fullName evidence="7">LacI family transcriptional regulator</fullName>
    </submittedName>
</protein>
<evidence type="ECO:0000259" key="6">
    <source>
        <dbReference type="PROSITE" id="PS50932"/>
    </source>
</evidence>
<keyword evidence="2" id="KW-0805">Transcription regulation</keyword>
<dbReference type="EMBL" id="JAGGJV010000013">
    <property type="protein sequence ID" value="MBP1862114.1"/>
    <property type="molecule type" value="Genomic_DNA"/>
</dbReference>
<dbReference type="Pfam" id="PF00356">
    <property type="entry name" value="LacI"/>
    <property type="match status" value="1"/>
</dbReference>
<dbReference type="PROSITE" id="PS00356">
    <property type="entry name" value="HTH_LACI_1"/>
    <property type="match status" value="1"/>
</dbReference>
<dbReference type="CDD" id="cd06267">
    <property type="entry name" value="PBP1_LacI_sugar_binding-like"/>
    <property type="match status" value="1"/>
</dbReference>
<dbReference type="PROSITE" id="PS50932">
    <property type="entry name" value="HTH_LACI_2"/>
    <property type="match status" value="1"/>
</dbReference>
<feature type="domain" description="HTH lacI-type" evidence="6">
    <location>
        <begin position="11"/>
        <end position="65"/>
    </location>
</feature>
<dbReference type="InterPro" id="IPR000843">
    <property type="entry name" value="HTH_LacI"/>
</dbReference>
<dbReference type="SUPFAM" id="SSF47413">
    <property type="entry name" value="lambda repressor-like DNA-binding domains"/>
    <property type="match status" value="1"/>
</dbReference>
<organism evidence="7 8">
    <name type="scientific">Rhizobium herbae</name>
    <dbReference type="NCBI Taxonomy" id="508661"/>
    <lineage>
        <taxon>Bacteria</taxon>
        <taxon>Pseudomonadati</taxon>
        <taxon>Pseudomonadota</taxon>
        <taxon>Alphaproteobacteria</taxon>
        <taxon>Hyphomicrobiales</taxon>
        <taxon>Rhizobiaceae</taxon>
        <taxon>Rhizobium/Agrobacterium group</taxon>
        <taxon>Rhizobium</taxon>
    </lineage>
</organism>
<dbReference type="PANTHER" id="PTHR30146">
    <property type="entry name" value="LACI-RELATED TRANSCRIPTIONAL REPRESSOR"/>
    <property type="match status" value="1"/>
</dbReference>
<dbReference type="InterPro" id="IPR028082">
    <property type="entry name" value="Peripla_BP_I"/>
</dbReference>
<dbReference type="InterPro" id="IPR010982">
    <property type="entry name" value="Lambda_DNA-bd_dom_sf"/>
</dbReference>
<evidence type="ECO:0000256" key="2">
    <source>
        <dbReference type="ARBA" id="ARBA00023015"/>
    </source>
</evidence>
<keyword evidence="3" id="KW-0238">DNA-binding</keyword>
<evidence type="ECO:0000256" key="5">
    <source>
        <dbReference type="SAM" id="MobiDB-lite"/>
    </source>
</evidence>
<name>A0ABS4EVW8_9HYPH</name>
<dbReference type="InterPro" id="IPR001761">
    <property type="entry name" value="Peripla_BP/Lac1_sug-bd_dom"/>
</dbReference>
<sequence length="369" mass="39483">MKKTTPKSRSVTVSDVAREAKVSKATAARALGGYGTVSEKAHEDVMAAAKALDYRPNELARSMTTGKSGIIGVVVGDIENPFFSLAVRGISDAARAAGFNVILANSGEQIEAEKAAVRLLIGKRVDGLIVTPSESRDVTHLRDIHRSGRPLALLDRALPDLDVDTVTVDDRDVAIRATRILVNAGHRHIAYVTAVDAEGHELRDLSQIYTSSVRERIEGFLAVCHDAGITDPKRHVRLGATSPEETRRIATGLLSTPDRPTAILASDSLIGLELFKVIQALGLSVPGDISLITFHDADWTSVTSPPITVVDQPVYALGKSVAELLIRRLKGETRPPERLILPTSIIERGSVGPPPEEVTGGSRTKPSSD</sequence>
<gene>
    <name evidence="7" type="ORF">J2Z75_005645</name>
</gene>
<proteinExistence type="predicted"/>
<accession>A0ABS4EVW8</accession>
<dbReference type="SUPFAM" id="SSF53822">
    <property type="entry name" value="Periplasmic binding protein-like I"/>
    <property type="match status" value="1"/>
</dbReference>
<dbReference type="Proteomes" id="UP000823786">
    <property type="component" value="Unassembled WGS sequence"/>
</dbReference>
<keyword evidence="1" id="KW-0678">Repressor</keyword>
<evidence type="ECO:0000256" key="3">
    <source>
        <dbReference type="ARBA" id="ARBA00023125"/>
    </source>
</evidence>
<evidence type="ECO:0000313" key="7">
    <source>
        <dbReference type="EMBL" id="MBP1862114.1"/>
    </source>
</evidence>
<dbReference type="Gene3D" id="1.10.260.40">
    <property type="entry name" value="lambda repressor-like DNA-binding domains"/>
    <property type="match status" value="1"/>
</dbReference>
<dbReference type="RefSeq" id="WP_209857058.1">
    <property type="nucleotide sequence ID" value="NZ_JAGGJV010000013.1"/>
</dbReference>
<evidence type="ECO:0000313" key="8">
    <source>
        <dbReference type="Proteomes" id="UP000823786"/>
    </source>
</evidence>